<evidence type="ECO:0000256" key="1">
    <source>
        <dbReference type="SAM" id="MobiDB-lite"/>
    </source>
</evidence>
<accession>A0AAD7K374</accession>
<evidence type="ECO:0000313" key="3">
    <source>
        <dbReference type="Proteomes" id="UP001215598"/>
    </source>
</evidence>
<reference evidence="2" key="1">
    <citation type="submission" date="2023-03" db="EMBL/GenBank/DDBJ databases">
        <title>Massive genome expansion in bonnet fungi (Mycena s.s.) driven by repeated elements and novel gene families across ecological guilds.</title>
        <authorList>
            <consortium name="Lawrence Berkeley National Laboratory"/>
            <person name="Harder C.B."/>
            <person name="Miyauchi S."/>
            <person name="Viragh M."/>
            <person name="Kuo A."/>
            <person name="Thoen E."/>
            <person name="Andreopoulos B."/>
            <person name="Lu D."/>
            <person name="Skrede I."/>
            <person name="Drula E."/>
            <person name="Henrissat B."/>
            <person name="Morin E."/>
            <person name="Kohler A."/>
            <person name="Barry K."/>
            <person name="LaButti K."/>
            <person name="Morin E."/>
            <person name="Salamov A."/>
            <person name="Lipzen A."/>
            <person name="Mereny Z."/>
            <person name="Hegedus B."/>
            <person name="Baldrian P."/>
            <person name="Stursova M."/>
            <person name="Weitz H."/>
            <person name="Taylor A."/>
            <person name="Grigoriev I.V."/>
            <person name="Nagy L.G."/>
            <person name="Martin F."/>
            <person name="Kauserud H."/>
        </authorList>
    </citation>
    <scope>NUCLEOTIDE SEQUENCE</scope>
    <source>
        <strain evidence="2">CBHHK182m</strain>
    </source>
</reference>
<dbReference type="EMBL" id="JARKIB010000008">
    <property type="protein sequence ID" value="KAJ7777352.1"/>
    <property type="molecule type" value="Genomic_DNA"/>
</dbReference>
<protein>
    <submittedName>
        <fullName evidence="2">Uncharacterized protein</fullName>
    </submittedName>
</protein>
<feature type="compositionally biased region" description="Low complexity" evidence="1">
    <location>
        <begin position="176"/>
        <end position="185"/>
    </location>
</feature>
<organism evidence="2 3">
    <name type="scientific">Mycena metata</name>
    <dbReference type="NCBI Taxonomy" id="1033252"/>
    <lineage>
        <taxon>Eukaryota</taxon>
        <taxon>Fungi</taxon>
        <taxon>Dikarya</taxon>
        <taxon>Basidiomycota</taxon>
        <taxon>Agaricomycotina</taxon>
        <taxon>Agaricomycetes</taxon>
        <taxon>Agaricomycetidae</taxon>
        <taxon>Agaricales</taxon>
        <taxon>Marasmiineae</taxon>
        <taxon>Mycenaceae</taxon>
        <taxon>Mycena</taxon>
    </lineage>
</organism>
<evidence type="ECO:0000313" key="2">
    <source>
        <dbReference type="EMBL" id="KAJ7777352.1"/>
    </source>
</evidence>
<dbReference type="AlphaFoldDB" id="A0AAD7K374"/>
<dbReference type="Proteomes" id="UP001215598">
    <property type="component" value="Unassembled WGS sequence"/>
</dbReference>
<keyword evidence="3" id="KW-1185">Reference proteome</keyword>
<proteinExistence type="predicted"/>
<sequence>MQYLTPKVEETTDHRIWPKVRKTSRNSRLVSPSNLTSNLSLRRAPEAYGADVAAIQLFATSASAPQAFHLASGPIHILRIPQGPMVFLLLRSPRPRITGDGVPATSTNFRPSASQALQKAQKRGRFYKSPNGRYFLNALWDGGNSTTRRATRRPEAITAVPTVQKPRVNTVPSPQPTAAAASQPPDHQLCGQDFRIGRRRAAGGVASQLAAQLQEVEATAALEEDEDEAWKRWSVHPWFVVSWPL</sequence>
<feature type="region of interest" description="Disordered" evidence="1">
    <location>
        <begin position="167"/>
        <end position="187"/>
    </location>
</feature>
<comment type="caution">
    <text evidence="2">The sequence shown here is derived from an EMBL/GenBank/DDBJ whole genome shotgun (WGS) entry which is preliminary data.</text>
</comment>
<name>A0AAD7K374_9AGAR</name>
<gene>
    <name evidence="2" type="ORF">B0H16DRAFT_1853837</name>
</gene>